<gene>
    <name evidence="1" type="ORF">L1987_78874</name>
</gene>
<dbReference type="EMBL" id="CM042043">
    <property type="protein sequence ID" value="KAI3695871.1"/>
    <property type="molecule type" value="Genomic_DNA"/>
</dbReference>
<proteinExistence type="predicted"/>
<keyword evidence="2" id="KW-1185">Reference proteome</keyword>
<name>A0ACB8ZDS4_9ASTR</name>
<evidence type="ECO:0000313" key="1">
    <source>
        <dbReference type="EMBL" id="KAI3695871.1"/>
    </source>
</evidence>
<sequence length="301" mass="35475">MDLAHCSSHPLFVKTLEITSANYLSLELVSSLINKFQYVENLIIKKCNGLRCLRVEGLAKLTSLSVLDCVDLKSVYVEALELKSLRYSGFLCWFSLKYWMYLEHVKLDIKGRGFHRFNHRLYNPLLHDIQNFNTLTLHGWMFKEVLGPLLSSKQYFKFRNLEDLCWIDSCMEDRKINSLFAFLKICNSLKRLFISIDTQSDSKLCIDEHESTIKVQKGKLRSLEEVKMEGFRNEVDIMLFKEHLIGVFNVEPRVVEVRKGMHDRCLLRIPKRHKHQTYAYGKAIKSEKLKYTYKFVEEVEK</sequence>
<reference evidence="2" key="1">
    <citation type="journal article" date="2022" name="Mol. Ecol. Resour.">
        <title>The genomes of chicory, endive, great burdock and yacon provide insights into Asteraceae palaeo-polyploidization history and plant inulin production.</title>
        <authorList>
            <person name="Fan W."/>
            <person name="Wang S."/>
            <person name="Wang H."/>
            <person name="Wang A."/>
            <person name="Jiang F."/>
            <person name="Liu H."/>
            <person name="Zhao H."/>
            <person name="Xu D."/>
            <person name="Zhang Y."/>
        </authorList>
    </citation>
    <scope>NUCLEOTIDE SEQUENCE [LARGE SCALE GENOMIC DNA]</scope>
    <source>
        <strain evidence="2">cv. Yunnan</strain>
    </source>
</reference>
<evidence type="ECO:0000313" key="2">
    <source>
        <dbReference type="Proteomes" id="UP001056120"/>
    </source>
</evidence>
<organism evidence="1 2">
    <name type="scientific">Smallanthus sonchifolius</name>
    <dbReference type="NCBI Taxonomy" id="185202"/>
    <lineage>
        <taxon>Eukaryota</taxon>
        <taxon>Viridiplantae</taxon>
        <taxon>Streptophyta</taxon>
        <taxon>Embryophyta</taxon>
        <taxon>Tracheophyta</taxon>
        <taxon>Spermatophyta</taxon>
        <taxon>Magnoliopsida</taxon>
        <taxon>eudicotyledons</taxon>
        <taxon>Gunneridae</taxon>
        <taxon>Pentapetalae</taxon>
        <taxon>asterids</taxon>
        <taxon>campanulids</taxon>
        <taxon>Asterales</taxon>
        <taxon>Asteraceae</taxon>
        <taxon>Asteroideae</taxon>
        <taxon>Heliantheae alliance</taxon>
        <taxon>Millerieae</taxon>
        <taxon>Smallanthus</taxon>
    </lineage>
</organism>
<reference evidence="1 2" key="2">
    <citation type="journal article" date="2022" name="Mol. Ecol. Resour.">
        <title>The genomes of chicory, endive, great burdock and yacon provide insights into Asteraceae paleo-polyploidization history and plant inulin production.</title>
        <authorList>
            <person name="Fan W."/>
            <person name="Wang S."/>
            <person name="Wang H."/>
            <person name="Wang A."/>
            <person name="Jiang F."/>
            <person name="Liu H."/>
            <person name="Zhao H."/>
            <person name="Xu D."/>
            <person name="Zhang Y."/>
        </authorList>
    </citation>
    <scope>NUCLEOTIDE SEQUENCE [LARGE SCALE GENOMIC DNA]</scope>
    <source>
        <strain evidence="2">cv. Yunnan</strain>
        <tissue evidence="1">Leaves</tissue>
    </source>
</reference>
<comment type="caution">
    <text evidence="1">The sequence shown here is derived from an EMBL/GenBank/DDBJ whole genome shotgun (WGS) entry which is preliminary data.</text>
</comment>
<dbReference type="Proteomes" id="UP001056120">
    <property type="component" value="Linkage Group LG26"/>
</dbReference>
<accession>A0ACB8ZDS4</accession>
<protein>
    <submittedName>
        <fullName evidence="1">Uncharacterized protein</fullName>
    </submittedName>
</protein>